<gene>
    <name evidence="1" type="ORF">ElyMa_005773100</name>
</gene>
<reference evidence="1 2" key="1">
    <citation type="journal article" date="2021" name="Elife">
        <title>Chloroplast acquisition without the gene transfer in kleptoplastic sea slugs, Plakobranchus ocellatus.</title>
        <authorList>
            <person name="Maeda T."/>
            <person name="Takahashi S."/>
            <person name="Yoshida T."/>
            <person name="Shimamura S."/>
            <person name="Takaki Y."/>
            <person name="Nagai Y."/>
            <person name="Toyoda A."/>
            <person name="Suzuki Y."/>
            <person name="Arimoto A."/>
            <person name="Ishii H."/>
            <person name="Satoh N."/>
            <person name="Nishiyama T."/>
            <person name="Hasebe M."/>
            <person name="Maruyama T."/>
            <person name="Minagawa J."/>
            <person name="Obokata J."/>
            <person name="Shigenobu S."/>
        </authorList>
    </citation>
    <scope>NUCLEOTIDE SEQUENCE [LARGE SCALE GENOMIC DNA]</scope>
</reference>
<accession>A0AAV4FP46</accession>
<feature type="non-terminal residue" evidence="1">
    <location>
        <position position="1"/>
    </location>
</feature>
<evidence type="ECO:0000313" key="2">
    <source>
        <dbReference type="Proteomes" id="UP000762676"/>
    </source>
</evidence>
<evidence type="ECO:0000313" key="1">
    <source>
        <dbReference type="EMBL" id="GFR75247.1"/>
    </source>
</evidence>
<protein>
    <submittedName>
        <fullName evidence="1">Uncharacterized protein</fullName>
    </submittedName>
</protein>
<proteinExistence type="predicted"/>
<organism evidence="1 2">
    <name type="scientific">Elysia marginata</name>
    <dbReference type="NCBI Taxonomy" id="1093978"/>
    <lineage>
        <taxon>Eukaryota</taxon>
        <taxon>Metazoa</taxon>
        <taxon>Spiralia</taxon>
        <taxon>Lophotrochozoa</taxon>
        <taxon>Mollusca</taxon>
        <taxon>Gastropoda</taxon>
        <taxon>Heterobranchia</taxon>
        <taxon>Euthyneura</taxon>
        <taxon>Panpulmonata</taxon>
        <taxon>Sacoglossa</taxon>
        <taxon>Placobranchoidea</taxon>
        <taxon>Plakobranchidae</taxon>
        <taxon>Elysia</taxon>
    </lineage>
</organism>
<keyword evidence="2" id="KW-1185">Reference proteome</keyword>
<name>A0AAV4FP46_9GAST</name>
<comment type="caution">
    <text evidence="1">The sequence shown here is derived from an EMBL/GenBank/DDBJ whole genome shotgun (WGS) entry which is preliminary data.</text>
</comment>
<dbReference type="EMBL" id="BMAT01011577">
    <property type="protein sequence ID" value="GFR75247.1"/>
    <property type="molecule type" value="Genomic_DNA"/>
</dbReference>
<dbReference type="Proteomes" id="UP000762676">
    <property type="component" value="Unassembled WGS sequence"/>
</dbReference>
<sequence>NVIGTDGGIIQVITWRQRWTSTAACSWLFLKSSSSHSASRHTQVSGHPLIDKKNRMWDRGWYGGRVSSNQGLWGGVLRRLTHSRPGIAGLGGLAAAVGMTNKAGSCWNYNQSIGKYGASVSIRLCSAGTPFSPCFWSSVKEVTRSGKLA</sequence>
<dbReference type="AlphaFoldDB" id="A0AAV4FP46"/>